<name>A0ABM8HU54_9BACT</name>
<keyword evidence="5 7" id="KW-1133">Transmembrane helix</keyword>
<evidence type="ECO:0000256" key="2">
    <source>
        <dbReference type="ARBA" id="ARBA00009045"/>
    </source>
</evidence>
<evidence type="ECO:0000313" key="10">
    <source>
        <dbReference type="Proteomes" id="UP001319827"/>
    </source>
</evidence>
<dbReference type="Gene3D" id="1.20.1540.10">
    <property type="entry name" value="Rhomboid-like"/>
    <property type="match status" value="1"/>
</dbReference>
<keyword evidence="10" id="KW-1185">Reference proteome</keyword>
<reference evidence="9 10" key="2">
    <citation type="journal article" date="2021" name="Int. J. Syst. Evol. Microbiol.">
        <title>Isolation and Polyphasic Characterization of Desulfuromonas versatilis sp. Nov., an Electrogenic Bacteria Capable of Versatile Metabolism Isolated from a Graphene Oxide-Reducing Enrichment Culture.</title>
        <authorList>
            <person name="Xie L."/>
            <person name="Yoshida N."/>
            <person name="Ishii S."/>
            <person name="Meng L."/>
        </authorList>
    </citation>
    <scope>NUCLEOTIDE SEQUENCE [LARGE SCALE GENOMIC DNA]</scope>
    <source>
        <strain evidence="9 10">NIT-T3</strain>
    </source>
</reference>
<feature type="transmembrane region" description="Helical" evidence="7">
    <location>
        <begin position="138"/>
        <end position="156"/>
    </location>
</feature>
<feature type="transmembrane region" description="Helical" evidence="7">
    <location>
        <begin position="106"/>
        <end position="126"/>
    </location>
</feature>
<evidence type="ECO:0000256" key="7">
    <source>
        <dbReference type="SAM" id="Phobius"/>
    </source>
</evidence>
<feature type="domain" description="Peptidase S54 rhomboid" evidence="8">
    <location>
        <begin position="97"/>
        <end position="229"/>
    </location>
</feature>
<feature type="transmembrane region" description="Helical" evidence="7">
    <location>
        <begin position="48"/>
        <end position="69"/>
    </location>
</feature>
<keyword evidence="6 7" id="KW-0472">Membrane</keyword>
<comment type="subcellular location">
    <subcellularLocation>
        <location evidence="1">Membrane</location>
        <topology evidence="1">Multi-pass membrane protein</topology>
    </subcellularLocation>
</comment>
<feature type="transmembrane region" description="Helical" evidence="7">
    <location>
        <begin position="162"/>
        <end position="181"/>
    </location>
</feature>
<evidence type="ECO:0000256" key="5">
    <source>
        <dbReference type="ARBA" id="ARBA00022989"/>
    </source>
</evidence>
<keyword evidence="4" id="KW-0378">Hydrolase</keyword>
<reference evidence="9 10" key="1">
    <citation type="journal article" date="2016" name="C (Basel)">
        <title>Selective Growth of and Electricity Production by Marine Exoelectrogenic Bacteria in Self-Aggregated Hydrogel of Microbially Reduced Graphene Oxide.</title>
        <authorList>
            <person name="Yoshida N."/>
            <person name="Goto Y."/>
            <person name="Miyata Y."/>
        </authorList>
    </citation>
    <scope>NUCLEOTIDE SEQUENCE [LARGE SCALE GENOMIC DNA]</scope>
    <source>
        <strain evidence="9 10">NIT-T3</strain>
    </source>
</reference>
<dbReference type="InterPro" id="IPR022764">
    <property type="entry name" value="Peptidase_S54_rhomboid_dom"/>
</dbReference>
<feature type="transmembrane region" description="Helical" evidence="7">
    <location>
        <begin position="193"/>
        <end position="210"/>
    </location>
</feature>
<comment type="similarity">
    <text evidence="2">Belongs to the peptidase S54 family.</text>
</comment>
<evidence type="ECO:0000259" key="8">
    <source>
        <dbReference type="Pfam" id="PF01694"/>
    </source>
</evidence>
<dbReference type="InterPro" id="IPR035952">
    <property type="entry name" value="Rhomboid-like_sf"/>
</dbReference>
<feature type="transmembrane region" description="Helical" evidence="7">
    <location>
        <begin position="245"/>
        <end position="266"/>
    </location>
</feature>
<dbReference type="InterPro" id="IPR050925">
    <property type="entry name" value="Rhomboid_protease_S54"/>
</dbReference>
<gene>
    <name evidence="9" type="ORF">DESUT3_16400</name>
</gene>
<dbReference type="Pfam" id="PF01694">
    <property type="entry name" value="Rhomboid"/>
    <property type="match status" value="1"/>
</dbReference>
<sequence length="269" mass="29340">MDWKRLFDGLGMNGTRWQWRIMRWERNLKAMFKGEKVPGSGAVSLTPILIGINLVLFLLMTLHGLALGGGMRAMLNPPTQLLLFWGGQFWPLVIEHQQWWRCLTYAFTHGGLMHIAFNMVVLYQVGPLIEAEIGKRRFIVLYTLTALTATGLGYLWHPMTPVVGASGSLFGLIGFAVAYYHRMGPAGLEIRNFMFRWAVFAFIFGLVVGADNAGHLGGALGGAAFGLVLPLGVRGQRASAGLFNVLALFSAAGIAISLALLGYSILTGI</sequence>
<evidence type="ECO:0000256" key="1">
    <source>
        <dbReference type="ARBA" id="ARBA00004141"/>
    </source>
</evidence>
<proteinExistence type="inferred from homology"/>
<keyword evidence="3 7" id="KW-0812">Transmembrane</keyword>
<dbReference type="SUPFAM" id="SSF144091">
    <property type="entry name" value="Rhomboid-like"/>
    <property type="match status" value="1"/>
</dbReference>
<organism evidence="9 10">
    <name type="scientific">Desulfuromonas versatilis</name>
    <dbReference type="NCBI Taxonomy" id="2802975"/>
    <lineage>
        <taxon>Bacteria</taxon>
        <taxon>Pseudomonadati</taxon>
        <taxon>Thermodesulfobacteriota</taxon>
        <taxon>Desulfuromonadia</taxon>
        <taxon>Desulfuromonadales</taxon>
        <taxon>Desulfuromonadaceae</taxon>
        <taxon>Desulfuromonas</taxon>
    </lineage>
</organism>
<dbReference type="Proteomes" id="UP001319827">
    <property type="component" value="Chromosome"/>
</dbReference>
<dbReference type="EMBL" id="AP024355">
    <property type="protein sequence ID" value="BCR04571.1"/>
    <property type="molecule type" value="Genomic_DNA"/>
</dbReference>
<accession>A0ABM8HU54</accession>
<protein>
    <recommendedName>
        <fullName evidence="8">Peptidase S54 rhomboid domain-containing protein</fullName>
    </recommendedName>
</protein>
<feature type="transmembrane region" description="Helical" evidence="7">
    <location>
        <begin position="216"/>
        <end position="233"/>
    </location>
</feature>
<evidence type="ECO:0000313" key="9">
    <source>
        <dbReference type="EMBL" id="BCR04571.1"/>
    </source>
</evidence>
<dbReference type="PANTHER" id="PTHR43731">
    <property type="entry name" value="RHOMBOID PROTEASE"/>
    <property type="match status" value="1"/>
</dbReference>
<dbReference type="PANTHER" id="PTHR43731:SF14">
    <property type="entry name" value="PRESENILIN-ASSOCIATED RHOMBOID-LIKE PROTEIN, MITOCHONDRIAL"/>
    <property type="match status" value="1"/>
</dbReference>
<evidence type="ECO:0000256" key="3">
    <source>
        <dbReference type="ARBA" id="ARBA00022692"/>
    </source>
</evidence>
<evidence type="ECO:0000256" key="6">
    <source>
        <dbReference type="ARBA" id="ARBA00023136"/>
    </source>
</evidence>
<dbReference type="RefSeq" id="WP_225911657.1">
    <property type="nucleotide sequence ID" value="NZ_AP024355.1"/>
</dbReference>
<evidence type="ECO:0000256" key="4">
    <source>
        <dbReference type="ARBA" id="ARBA00022801"/>
    </source>
</evidence>